<dbReference type="EMBL" id="LAZR01003835">
    <property type="protein sequence ID" value="KKN14268.1"/>
    <property type="molecule type" value="Genomic_DNA"/>
</dbReference>
<comment type="caution">
    <text evidence="1">The sequence shown here is derived from an EMBL/GenBank/DDBJ whole genome shotgun (WGS) entry which is preliminary data.</text>
</comment>
<reference evidence="1" key="1">
    <citation type="journal article" date="2015" name="Nature">
        <title>Complex archaea that bridge the gap between prokaryotes and eukaryotes.</title>
        <authorList>
            <person name="Spang A."/>
            <person name="Saw J.H."/>
            <person name="Jorgensen S.L."/>
            <person name="Zaremba-Niedzwiedzka K."/>
            <person name="Martijn J."/>
            <person name="Lind A.E."/>
            <person name="van Eijk R."/>
            <person name="Schleper C."/>
            <person name="Guy L."/>
            <person name="Ettema T.J."/>
        </authorList>
    </citation>
    <scope>NUCLEOTIDE SEQUENCE</scope>
</reference>
<evidence type="ECO:0000313" key="1">
    <source>
        <dbReference type="EMBL" id="KKN14268.1"/>
    </source>
</evidence>
<sequence>MTDNGHHKESIEGDLACPHCGSDERVLGNFVSEMKEKGILNQDSFPDQCGVWEIPFMELKKFSLIQVPQAVHSFPKVRILFDVCAGCNRLLIVRVEFGEGQIASQQMTSQQMKSPK</sequence>
<protein>
    <submittedName>
        <fullName evidence="1">Uncharacterized protein</fullName>
    </submittedName>
</protein>
<accession>A0A0F9RA76</accession>
<name>A0A0F9RA76_9ZZZZ</name>
<gene>
    <name evidence="1" type="ORF">LCGC14_0997790</name>
</gene>
<organism evidence="1">
    <name type="scientific">marine sediment metagenome</name>
    <dbReference type="NCBI Taxonomy" id="412755"/>
    <lineage>
        <taxon>unclassified sequences</taxon>
        <taxon>metagenomes</taxon>
        <taxon>ecological metagenomes</taxon>
    </lineage>
</organism>
<dbReference type="AlphaFoldDB" id="A0A0F9RA76"/>
<proteinExistence type="predicted"/>